<organism evidence="7 8">
    <name type="scientific">Cylindrotheca closterium</name>
    <dbReference type="NCBI Taxonomy" id="2856"/>
    <lineage>
        <taxon>Eukaryota</taxon>
        <taxon>Sar</taxon>
        <taxon>Stramenopiles</taxon>
        <taxon>Ochrophyta</taxon>
        <taxon>Bacillariophyta</taxon>
        <taxon>Bacillariophyceae</taxon>
        <taxon>Bacillariophycidae</taxon>
        <taxon>Bacillariales</taxon>
        <taxon>Bacillariaceae</taxon>
        <taxon>Cylindrotheca</taxon>
    </lineage>
</organism>
<evidence type="ECO:0000256" key="4">
    <source>
        <dbReference type="PROSITE-ProRule" id="PRU00354"/>
    </source>
</evidence>
<dbReference type="Gene3D" id="3.40.50.150">
    <property type="entry name" value="Vaccinia Virus protein VP39"/>
    <property type="match status" value="1"/>
</dbReference>
<feature type="domain" description="PABS" evidence="6">
    <location>
        <begin position="477"/>
        <end position="715"/>
    </location>
</feature>
<dbReference type="SUPFAM" id="SSF82199">
    <property type="entry name" value="SET domain"/>
    <property type="match status" value="1"/>
</dbReference>
<dbReference type="InterPro" id="IPR046341">
    <property type="entry name" value="SET_dom_sf"/>
</dbReference>
<evidence type="ECO:0000256" key="2">
    <source>
        <dbReference type="ARBA" id="ARBA00022679"/>
    </source>
</evidence>
<dbReference type="Pfam" id="PF01564">
    <property type="entry name" value="Spermine_synth"/>
    <property type="match status" value="1"/>
</dbReference>
<evidence type="ECO:0000256" key="3">
    <source>
        <dbReference type="ARBA" id="ARBA00023115"/>
    </source>
</evidence>
<dbReference type="Proteomes" id="UP001295423">
    <property type="component" value="Unassembled WGS sequence"/>
</dbReference>
<keyword evidence="5" id="KW-0812">Transmembrane</keyword>
<keyword evidence="8" id="KW-1185">Reference proteome</keyword>
<comment type="caution">
    <text evidence="7">The sequence shown here is derived from an EMBL/GenBank/DDBJ whole genome shotgun (WGS) entry which is preliminary data.</text>
</comment>
<comment type="similarity">
    <text evidence="1">Belongs to the spermidine/spermine synthase family.</text>
</comment>
<sequence length="1308" mass="149287">MAFFCGRCPNTVLSGILTIFIVSFTLIINDHAVTAQVCVDENTCRTEPENEREVKLRQTLDELIVWINENDGFVNPKLEIRSFPLHLELKDLVERFEEESADSASESEDYDVTVGRSFSFGIFVKDGETVEEGEELLEIPEDLMIFSDIFSPHRFDSICLLAEELAVQRYNHEHGQSTIAPYMELLEHFVFEEVKLPMSWKSEAQHLLMAITTADFFVPLHFYQECFDHIINGVNNREPRFKPEDNLPYWNEAVEVAQALARNDTIMVPIYDMISHSNDPDKINIFQARATDGEDDDDGRMVVYAKRQIRSSEELRHSFGLGQMEDDQWNGVTKFGMGTMRMFHDYGIIEGYPQRWYFPAHMLDFAVDEVFDASGQRELKVRWNSDAYPDHDAIYTLQVLHDRLAEIKEKMNFWWDVDKRADFVRGINPQDLKRAYEFLCKYLDAVEVGLESMKSMHVPDESVYMVEEEKVLINNMDSIYFQTYQCNDMIVNITNGYFQHIESLRSAYQKIEYFLDPVTQDRCLYLDGVYQQCISYWPHYHELVVHKPAKYLKEDLKRVLWVGGGDSGPLNEFLKYPSLELAVGLELDQQVTRLAYKHFASRPHFDDPRVQWWYGDASKSLLMLPKDYFGSFDLVIVDLSDTVFSLSVSAELDVIEAISLLLRPGGIFEMNELFMRKVSNVFEHAIHYSFNDVPKILDQAAIFASNDVNFLYQELTEHEFVEDATLLVEKDSMLTRHQFDRVHDYRHNPNSAFVQLCKKMKQAEEEEMKYDSKPQTTAPGITMIVEAENLTTDLSLPSAIQSSIINAIERLGLTVVSDKFSAQESPFFIITMKEGYVVVRLWSKEKYCALDIHLWSSFDSHEGLKKAIVVDALGGDLNNKSTSSYRIVTGGMFGLQDWREESKLHGPQLSKACVEKEEVLRDQASPIEVKMQALKLSLEVLQGTGLTAAVACGRKEDKCTFVDVVKADSKFERVIPLYEATVEEGSDRMTRITRSIDFAKEILDPFLQADPPILVDAIFFDLSSTPISNEVVGMMNAEHRIQDTNMFFASTTDSQPEIWRRRFLSAMRDDYDVDPLFRGQVLLNTTTSSLELSILVDGNPMFMQHLTKAVAHSQAKNPDVSLEIRNILGGSIRLEKQADCNDDDISHVTVAEDYNHDDARSQWETQTALATQTLLQFSNLVDGMPTLLNKNDLVMACAAAFATRMGSGSSMKVYDEFGGDGAICAGTWETGTAVVSWDGRYGVDLNIFSTSDLPELQGFESDIMERLTNLGGWLRDIQPRGYGRVVNFKEGMLGKASFFTDDEPDTED</sequence>
<evidence type="ECO:0000256" key="5">
    <source>
        <dbReference type="SAM" id="Phobius"/>
    </source>
</evidence>
<evidence type="ECO:0000259" key="6">
    <source>
        <dbReference type="PROSITE" id="PS51006"/>
    </source>
</evidence>
<dbReference type="GO" id="GO:0006596">
    <property type="term" value="P:polyamine biosynthetic process"/>
    <property type="evidence" value="ECO:0007669"/>
    <property type="project" value="UniProtKB-UniRule"/>
</dbReference>
<dbReference type="PANTHER" id="PTHR43317">
    <property type="entry name" value="THERMOSPERMINE SYNTHASE ACAULIS5"/>
    <property type="match status" value="1"/>
</dbReference>
<accession>A0AAD2CDM8</accession>
<feature type="transmembrane region" description="Helical" evidence="5">
    <location>
        <begin position="12"/>
        <end position="28"/>
    </location>
</feature>
<feature type="active site" description="Proton acceptor" evidence="4">
    <location>
        <position position="638"/>
    </location>
</feature>
<evidence type="ECO:0000256" key="1">
    <source>
        <dbReference type="ARBA" id="ARBA00007867"/>
    </source>
</evidence>
<dbReference type="Gene3D" id="3.90.1410.10">
    <property type="entry name" value="set domain protein methyltransferase, domain 1"/>
    <property type="match status" value="1"/>
</dbReference>
<keyword evidence="5" id="KW-0472">Membrane</keyword>
<dbReference type="GO" id="GO:0010487">
    <property type="term" value="F:thermospermine synthase activity"/>
    <property type="evidence" value="ECO:0007669"/>
    <property type="project" value="TreeGrafter"/>
</dbReference>
<protein>
    <recommendedName>
        <fullName evidence="6">PABS domain-containing protein</fullName>
    </recommendedName>
</protein>
<proteinExistence type="inferred from homology"/>
<dbReference type="InterPro" id="IPR001045">
    <property type="entry name" value="Spermi_synthase"/>
</dbReference>
<dbReference type="EMBL" id="CAKOGP040000114">
    <property type="protein sequence ID" value="CAJ1931006.1"/>
    <property type="molecule type" value="Genomic_DNA"/>
</dbReference>
<dbReference type="PANTHER" id="PTHR43317:SF1">
    <property type="entry name" value="THERMOSPERMINE SYNTHASE ACAULIS5"/>
    <property type="match status" value="1"/>
</dbReference>
<keyword evidence="3 4" id="KW-0620">Polyamine biosynthesis</keyword>
<dbReference type="InterPro" id="IPR029063">
    <property type="entry name" value="SAM-dependent_MTases_sf"/>
</dbReference>
<dbReference type="SUPFAM" id="SSF53335">
    <property type="entry name" value="S-adenosyl-L-methionine-dependent methyltransferases"/>
    <property type="match status" value="1"/>
</dbReference>
<name>A0AAD2CDM8_9STRA</name>
<reference evidence="7" key="1">
    <citation type="submission" date="2023-08" db="EMBL/GenBank/DDBJ databases">
        <authorList>
            <person name="Audoor S."/>
            <person name="Bilcke G."/>
        </authorList>
    </citation>
    <scope>NUCLEOTIDE SEQUENCE</scope>
</reference>
<dbReference type="InterPro" id="IPR030374">
    <property type="entry name" value="PABS"/>
</dbReference>
<dbReference type="CDD" id="cd02440">
    <property type="entry name" value="AdoMet_MTases"/>
    <property type="match status" value="1"/>
</dbReference>
<keyword evidence="2 4" id="KW-0808">Transferase</keyword>
<evidence type="ECO:0000313" key="8">
    <source>
        <dbReference type="Proteomes" id="UP001295423"/>
    </source>
</evidence>
<dbReference type="PROSITE" id="PS51006">
    <property type="entry name" value="PABS_2"/>
    <property type="match status" value="1"/>
</dbReference>
<evidence type="ECO:0000313" key="7">
    <source>
        <dbReference type="EMBL" id="CAJ1931006.1"/>
    </source>
</evidence>
<gene>
    <name evidence="7" type="ORF">CYCCA115_LOCUS2195</name>
</gene>
<keyword evidence="5" id="KW-1133">Transmembrane helix</keyword>
<dbReference type="HAMAP" id="MF_00198">
    <property type="entry name" value="Spermidine_synth"/>
    <property type="match status" value="1"/>
</dbReference>